<evidence type="ECO:0000313" key="4">
    <source>
        <dbReference type="RefSeq" id="XP_021866160.1"/>
    </source>
</evidence>
<dbReference type="Pfam" id="PF00646">
    <property type="entry name" value="F-box"/>
    <property type="match status" value="1"/>
</dbReference>
<dbReference type="InterPro" id="IPR050796">
    <property type="entry name" value="SCF_F-box_component"/>
</dbReference>
<evidence type="ECO:0000313" key="3">
    <source>
        <dbReference type="Proteomes" id="UP000813463"/>
    </source>
</evidence>
<evidence type="ECO:0000259" key="1">
    <source>
        <dbReference type="Pfam" id="PF00646"/>
    </source>
</evidence>
<dbReference type="Gene3D" id="1.20.1280.50">
    <property type="match status" value="1"/>
</dbReference>
<dbReference type="PANTHER" id="PTHR31672">
    <property type="entry name" value="BNACNNG10540D PROTEIN"/>
    <property type="match status" value="1"/>
</dbReference>
<dbReference type="CDD" id="cd22157">
    <property type="entry name" value="F-box_AtFBW1-like"/>
    <property type="match status" value="1"/>
</dbReference>
<reference evidence="3" key="1">
    <citation type="journal article" date="2021" name="Nat. Commun.">
        <title>Genomic analyses provide insights into spinach domestication and the genetic basis of agronomic traits.</title>
        <authorList>
            <person name="Cai X."/>
            <person name="Sun X."/>
            <person name="Xu C."/>
            <person name="Sun H."/>
            <person name="Wang X."/>
            <person name="Ge C."/>
            <person name="Zhang Z."/>
            <person name="Wang Q."/>
            <person name="Fei Z."/>
            <person name="Jiao C."/>
            <person name="Wang Q."/>
        </authorList>
    </citation>
    <scope>NUCLEOTIDE SEQUENCE [LARGE SCALE GENOMIC DNA]</scope>
    <source>
        <strain evidence="3">cv. Varoflay</strain>
    </source>
</reference>
<dbReference type="AlphaFoldDB" id="A0A9R0KD51"/>
<protein>
    <submittedName>
        <fullName evidence="4">F-box/kelch-repeat protein At3g06240-like</fullName>
    </submittedName>
</protein>
<proteinExistence type="predicted"/>
<gene>
    <name evidence="4" type="primary">LOC110804868</name>
</gene>
<dbReference type="SUPFAM" id="SSF81383">
    <property type="entry name" value="F-box domain"/>
    <property type="match status" value="1"/>
</dbReference>
<name>A0A9R0KD51_SPIOL</name>
<evidence type="ECO:0000259" key="2">
    <source>
        <dbReference type="Pfam" id="PF07734"/>
    </source>
</evidence>
<sequence length="403" mass="46903">MKNKSTKMMKNKSAKSETQFPNLPDHLIVEQILPRLPVKSLIRFKSVSKYWLSTISSHKFAKLHLEFSSSNTRSLILQELYKSGKSYGYYLSFDECYNFKEFVKLEDKFPIFKLRNCYSTPDSTYVVDSYNGIVCMYNDQLRFYLWNPATNQCHNTYRPALGYERPDEVIGLGFGYISSLDDYRIGCVMICDKELWHVYVYSLRIGKWKETSCLNGDYYFPIDRGDFSVLVDDTLYWPPTVPRHENEKSYIVGLNLVSGKLKKTPLTVVLTGYDYAKVLGTKGYLSLCCVKYEKCSLCVYDVWMLKQHDDWNSWEKTFSINMKDTELFYSFETGKCLLSMETEDKFQIVLHDPSQVAALEQYEEGAFVWQGSKNSKFFRYFIGDAWGYVESLISPFGTTVSGE</sequence>
<dbReference type="InterPro" id="IPR036047">
    <property type="entry name" value="F-box-like_dom_sf"/>
</dbReference>
<feature type="domain" description="F-box associated beta-propeller type 1" evidence="2">
    <location>
        <begin position="124"/>
        <end position="394"/>
    </location>
</feature>
<dbReference type="OrthoDB" id="1939031at2759"/>
<dbReference type="Pfam" id="PF07734">
    <property type="entry name" value="FBA_1"/>
    <property type="match status" value="1"/>
</dbReference>
<reference evidence="4" key="2">
    <citation type="submission" date="2025-08" db="UniProtKB">
        <authorList>
            <consortium name="RefSeq"/>
        </authorList>
    </citation>
    <scope>IDENTIFICATION</scope>
    <source>
        <tissue evidence="4">Leaf</tissue>
    </source>
</reference>
<feature type="domain" description="F-box" evidence="1">
    <location>
        <begin position="21"/>
        <end position="60"/>
    </location>
</feature>
<accession>A0A9R0KD51</accession>
<dbReference type="PANTHER" id="PTHR31672:SF13">
    <property type="entry name" value="F-BOX PROTEIN CPR30-LIKE"/>
    <property type="match status" value="1"/>
</dbReference>
<dbReference type="Proteomes" id="UP000813463">
    <property type="component" value="Chromosome 6"/>
</dbReference>
<dbReference type="InterPro" id="IPR006527">
    <property type="entry name" value="F-box-assoc_dom_typ1"/>
</dbReference>
<organism evidence="3 4">
    <name type="scientific">Spinacia oleracea</name>
    <name type="common">Spinach</name>
    <dbReference type="NCBI Taxonomy" id="3562"/>
    <lineage>
        <taxon>Eukaryota</taxon>
        <taxon>Viridiplantae</taxon>
        <taxon>Streptophyta</taxon>
        <taxon>Embryophyta</taxon>
        <taxon>Tracheophyta</taxon>
        <taxon>Spermatophyta</taxon>
        <taxon>Magnoliopsida</taxon>
        <taxon>eudicotyledons</taxon>
        <taxon>Gunneridae</taxon>
        <taxon>Pentapetalae</taxon>
        <taxon>Caryophyllales</taxon>
        <taxon>Chenopodiaceae</taxon>
        <taxon>Chenopodioideae</taxon>
        <taxon>Anserineae</taxon>
        <taxon>Spinacia</taxon>
    </lineage>
</organism>
<dbReference type="KEGG" id="soe:110804868"/>
<keyword evidence="3" id="KW-1185">Reference proteome</keyword>
<dbReference type="RefSeq" id="XP_021866160.1">
    <property type="nucleotide sequence ID" value="XM_022010468.2"/>
</dbReference>
<dbReference type="InterPro" id="IPR001810">
    <property type="entry name" value="F-box_dom"/>
</dbReference>
<dbReference type="GeneID" id="110804868"/>